<feature type="signal peptide" evidence="1">
    <location>
        <begin position="1"/>
        <end position="20"/>
    </location>
</feature>
<proteinExistence type="predicted"/>
<evidence type="ECO:0000313" key="3">
    <source>
        <dbReference type="WBParaSite" id="nRc.2.0.1.t44916-RA"/>
    </source>
</evidence>
<dbReference type="Proteomes" id="UP000887565">
    <property type="component" value="Unplaced"/>
</dbReference>
<keyword evidence="1" id="KW-0732">Signal</keyword>
<dbReference type="AlphaFoldDB" id="A0A915L2G5"/>
<evidence type="ECO:0000256" key="1">
    <source>
        <dbReference type="SAM" id="SignalP"/>
    </source>
</evidence>
<protein>
    <submittedName>
        <fullName evidence="3">Secreted protein</fullName>
    </submittedName>
</protein>
<reference evidence="3" key="1">
    <citation type="submission" date="2022-11" db="UniProtKB">
        <authorList>
            <consortium name="WormBaseParasite"/>
        </authorList>
    </citation>
    <scope>IDENTIFICATION</scope>
</reference>
<feature type="chain" id="PRO_5037172898" evidence="1">
    <location>
        <begin position="21"/>
        <end position="101"/>
    </location>
</feature>
<name>A0A915L2G5_ROMCU</name>
<dbReference type="WBParaSite" id="nRc.2.0.1.t44916-RA">
    <property type="protein sequence ID" value="nRc.2.0.1.t44916-RA"/>
    <property type="gene ID" value="nRc.2.0.1.g44916"/>
</dbReference>
<organism evidence="2 3">
    <name type="scientific">Romanomermis culicivorax</name>
    <name type="common">Nematode worm</name>
    <dbReference type="NCBI Taxonomy" id="13658"/>
    <lineage>
        <taxon>Eukaryota</taxon>
        <taxon>Metazoa</taxon>
        <taxon>Ecdysozoa</taxon>
        <taxon>Nematoda</taxon>
        <taxon>Enoplea</taxon>
        <taxon>Dorylaimia</taxon>
        <taxon>Mermithida</taxon>
        <taxon>Mermithoidea</taxon>
        <taxon>Mermithidae</taxon>
        <taxon>Romanomermis</taxon>
    </lineage>
</organism>
<evidence type="ECO:0000313" key="2">
    <source>
        <dbReference type="Proteomes" id="UP000887565"/>
    </source>
</evidence>
<accession>A0A915L2G5</accession>
<sequence length="101" mass="11628">MDRFDYRIFILLLVVGSELSTQKSLHTCPVVSSIERNYDGVFAVDQREQGGPVFQGSDEGFENKHHAIRKRKLHVPWVARRCGVGWHRHGKLKLLQVHGHD</sequence>
<keyword evidence="2" id="KW-1185">Reference proteome</keyword>